<reference evidence="1 2" key="1">
    <citation type="submission" date="2018-10" db="EMBL/GenBank/DDBJ databases">
        <authorList>
            <person name="Ekblom R."/>
            <person name="Jareborg N."/>
        </authorList>
    </citation>
    <scope>NUCLEOTIDE SEQUENCE [LARGE SCALE GENOMIC DNA]</scope>
    <source>
        <tissue evidence="1">Muscle</tissue>
    </source>
</reference>
<proteinExistence type="predicted"/>
<dbReference type="Proteomes" id="UP000269945">
    <property type="component" value="Unassembled WGS sequence"/>
</dbReference>
<name>A0A9X9Q0H7_GULGU</name>
<accession>A0A9X9Q0H7</accession>
<evidence type="ECO:0000313" key="2">
    <source>
        <dbReference type="Proteomes" id="UP000269945"/>
    </source>
</evidence>
<gene>
    <name evidence="1" type="ORF">BN2614_LOCUS1</name>
</gene>
<comment type="caution">
    <text evidence="1">The sequence shown here is derived from an EMBL/GenBank/DDBJ whole genome shotgun (WGS) entry which is preliminary data.</text>
</comment>
<protein>
    <submittedName>
        <fullName evidence="1">Uncharacterized protein</fullName>
    </submittedName>
</protein>
<dbReference type="AlphaFoldDB" id="A0A9X9Q0H7"/>
<sequence>MIFLISQHTDTETNATQGQYFVNFQKTTKTIRLIIKPSHLEDCNIFLLSQRGPYKKL</sequence>
<organism evidence="1 2">
    <name type="scientific">Gulo gulo</name>
    <name type="common">Wolverine</name>
    <name type="synonym">Gluton</name>
    <dbReference type="NCBI Taxonomy" id="48420"/>
    <lineage>
        <taxon>Eukaryota</taxon>
        <taxon>Metazoa</taxon>
        <taxon>Chordata</taxon>
        <taxon>Craniata</taxon>
        <taxon>Vertebrata</taxon>
        <taxon>Euteleostomi</taxon>
        <taxon>Mammalia</taxon>
        <taxon>Eutheria</taxon>
        <taxon>Laurasiatheria</taxon>
        <taxon>Carnivora</taxon>
        <taxon>Caniformia</taxon>
        <taxon>Musteloidea</taxon>
        <taxon>Mustelidae</taxon>
        <taxon>Guloninae</taxon>
        <taxon>Gulo</taxon>
    </lineage>
</organism>
<dbReference type="EMBL" id="CYRY02013658">
    <property type="protein sequence ID" value="VCW84184.1"/>
    <property type="molecule type" value="Genomic_DNA"/>
</dbReference>
<keyword evidence="2" id="KW-1185">Reference proteome</keyword>
<evidence type="ECO:0000313" key="1">
    <source>
        <dbReference type="EMBL" id="VCW84184.1"/>
    </source>
</evidence>